<comment type="caution">
    <text evidence="2">The sequence shown here is derived from an EMBL/GenBank/DDBJ whole genome shotgun (WGS) entry which is preliminary data.</text>
</comment>
<evidence type="ECO:0000313" key="2">
    <source>
        <dbReference type="EMBL" id="MEN2793030.1"/>
    </source>
</evidence>
<dbReference type="EMBL" id="JBDIME010000037">
    <property type="protein sequence ID" value="MEN2793030.1"/>
    <property type="molecule type" value="Genomic_DNA"/>
</dbReference>
<dbReference type="PROSITE" id="PS00455">
    <property type="entry name" value="AMP_BINDING"/>
    <property type="match status" value="1"/>
</dbReference>
<accession>A0ABU9YB45</accession>
<dbReference type="InterPro" id="IPR020845">
    <property type="entry name" value="AMP-binding_CS"/>
</dbReference>
<sequence>MINLVQLIATAALESPSAPFGTFQENDRLDRVLERATLVADSLRHNGLQRGDVVAIIGTNCASYIITWMAAQLLGIQTAQINPGYPDEFLETMLDDIAPKALVWVSRSPGTVIHRPMCQIDASRAWLGEIATLNEGIRNAAGSGSGADCSRDEIAAYLHTSGTSGNPKFCALSHGYFLRLGRYFADTMSFTRHDVVFNPLPLFHINPIGNGVVGALTGRAGFLSTEKFSAPEFWPMVKQHGVTALILHGPPVSLLKAKTTAEEAIGHRVRVGFACEPGFLQQFGVPLGVGGYGSTEAGGYCHSWKFRPDDSDPPPEGASHLAGQSRYDIEWHLADGGEILVRGKAPQVLFSGYYKSGAVVSALDEDGWFHTGDRGRLDAYGNLIFIERMSESIRVNAEYVPIDFVEDRLRRAPSLKEFALWRLDSQSRGHEAVIYTVSEDVNVDEVRAVFADLPRYMHPTKIIRIDVIPRDTGVGKVQRRLLGDQAVIAVQSLS</sequence>
<dbReference type="PANTHER" id="PTHR43201">
    <property type="entry name" value="ACYL-COA SYNTHETASE"/>
    <property type="match status" value="1"/>
</dbReference>
<protein>
    <submittedName>
        <fullName evidence="2">Class I adenylate-forming enzyme family protein</fullName>
    </submittedName>
</protein>
<dbReference type="SUPFAM" id="SSF56801">
    <property type="entry name" value="Acetyl-CoA synthetase-like"/>
    <property type="match status" value="1"/>
</dbReference>
<organism evidence="2 3">
    <name type="scientific">Sphingomonas oligophenolica</name>
    <dbReference type="NCBI Taxonomy" id="301154"/>
    <lineage>
        <taxon>Bacteria</taxon>
        <taxon>Pseudomonadati</taxon>
        <taxon>Pseudomonadota</taxon>
        <taxon>Alphaproteobacteria</taxon>
        <taxon>Sphingomonadales</taxon>
        <taxon>Sphingomonadaceae</taxon>
        <taxon>Sphingomonas</taxon>
    </lineage>
</organism>
<dbReference type="Gene3D" id="3.40.50.12780">
    <property type="entry name" value="N-terminal domain of ligase-like"/>
    <property type="match status" value="1"/>
</dbReference>
<evidence type="ECO:0000313" key="3">
    <source>
        <dbReference type="Proteomes" id="UP001419910"/>
    </source>
</evidence>
<reference evidence="2 3" key="1">
    <citation type="submission" date="2024-05" db="EMBL/GenBank/DDBJ databases">
        <authorList>
            <person name="Liu Q."/>
            <person name="Xin Y.-H."/>
        </authorList>
    </citation>
    <scope>NUCLEOTIDE SEQUENCE [LARGE SCALE GENOMIC DNA]</scope>
    <source>
        <strain evidence="2 3">CGMCC 1.10181</strain>
    </source>
</reference>
<dbReference type="Pfam" id="PF00501">
    <property type="entry name" value="AMP-binding"/>
    <property type="match status" value="1"/>
</dbReference>
<dbReference type="InterPro" id="IPR042099">
    <property type="entry name" value="ANL_N_sf"/>
</dbReference>
<proteinExistence type="predicted"/>
<feature type="domain" description="AMP-dependent synthetase/ligase" evidence="1">
    <location>
        <begin position="32"/>
        <end position="354"/>
    </location>
</feature>
<evidence type="ECO:0000259" key="1">
    <source>
        <dbReference type="Pfam" id="PF00501"/>
    </source>
</evidence>
<dbReference type="Proteomes" id="UP001419910">
    <property type="component" value="Unassembled WGS sequence"/>
</dbReference>
<dbReference type="PANTHER" id="PTHR43201:SF32">
    <property type="entry name" value="2-SUCCINYLBENZOATE--COA LIGASE, CHLOROPLASTIC_PEROXISOMAL"/>
    <property type="match status" value="1"/>
</dbReference>
<gene>
    <name evidence="2" type="ORF">ABC974_25625</name>
</gene>
<dbReference type="InterPro" id="IPR000873">
    <property type="entry name" value="AMP-dep_synth/lig_dom"/>
</dbReference>
<dbReference type="Gene3D" id="3.30.300.30">
    <property type="match status" value="1"/>
</dbReference>
<dbReference type="RefSeq" id="WP_343892317.1">
    <property type="nucleotide sequence ID" value="NZ_BAAAEH010000057.1"/>
</dbReference>
<dbReference type="InterPro" id="IPR045851">
    <property type="entry name" value="AMP-bd_C_sf"/>
</dbReference>
<name>A0ABU9YB45_9SPHN</name>
<keyword evidence="3" id="KW-1185">Reference proteome</keyword>